<dbReference type="KEGG" id="dti:Desti_0127"/>
<dbReference type="Proteomes" id="UP000006055">
    <property type="component" value="Chromosome"/>
</dbReference>
<organism evidence="2 3">
    <name type="scientific">Desulfomonile tiedjei (strain ATCC 49306 / DSM 6799 / DCB-1)</name>
    <dbReference type="NCBI Taxonomy" id="706587"/>
    <lineage>
        <taxon>Bacteria</taxon>
        <taxon>Pseudomonadati</taxon>
        <taxon>Thermodesulfobacteriota</taxon>
        <taxon>Desulfomonilia</taxon>
        <taxon>Desulfomonilales</taxon>
        <taxon>Desulfomonilaceae</taxon>
        <taxon>Desulfomonile</taxon>
    </lineage>
</organism>
<proteinExistence type="predicted"/>
<dbReference type="HOGENOM" id="CLU_780161_0_0_7"/>
<dbReference type="EMBL" id="CP003360">
    <property type="protein sequence ID" value="AFM22875.1"/>
    <property type="molecule type" value="Genomic_DNA"/>
</dbReference>
<evidence type="ECO:0000259" key="1">
    <source>
        <dbReference type="PROSITE" id="PS51186"/>
    </source>
</evidence>
<dbReference type="InterPro" id="IPR000182">
    <property type="entry name" value="GNAT_dom"/>
</dbReference>
<name>I4BZY4_DESTA</name>
<keyword evidence="3" id="KW-1185">Reference proteome</keyword>
<dbReference type="Pfam" id="PF00583">
    <property type="entry name" value="Acetyltransf_1"/>
    <property type="match status" value="1"/>
</dbReference>
<gene>
    <name evidence="2" type="ordered locus">Desti_0127</name>
</gene>
<dbReference type="SUPFAM" id="SSF55729">
    <property type="entry name" value="Acyl-CoA N-acyltransferases (Nat)"/>
    <property type="match status" value="2"/>
</dbReference>
<dbReference type="GO" id="GO:0016747">
    <property type="term" value="F:acyltransferase activity, transferring groups other than amino-acyl groups"/>
    <property type="evidence" value="ECO:0007669"/>
    <property type="project" value="InterPro"/>
</dbReference>
<keyword evidence="2" id="KW-0808">Transferase</keyword>
<dbReference type="Gene3D" id="3.40.630.30">
    <property type="match status" value="1"/>
</dbReference>
<dbReference type="OrthoDB" id="529907at2"/>
<evidence type="ECO:0000313" key="2">
    <source>
        <dbReference type="EMBL" id="AFM22875.1"/>
    </source>
</evidence>
<sequence length="355" mass="39848">MRKLVFAPYDPSRDEEAKELFAFYPHKDFQLLSMGVQKDRMAHYLAGTLADPNTQSICLRDNGRLMGLIALQALPWMSQHFGLRMYAVRHLLSRSDGPLEHARLLRFVMEELPEVDFLDCRVAVDDIYSAHALELCGFRYVGTEVFMGRHLANDVAPSLPAGIELDFCRPSERQEVLDIVEATHVHNRFAYDPMIHTAIAKSLYCRLVENCFRTDQFGVMVARSRKGVEGFITFKTSENFSRTVGIRAASLDFIGVRPERRNKGLGVALNHAALSHLGQNGAEFAAVRTLASNYPALQILSRSGFKVTSSSLHFHKWIHRPKSTARNVQPESANILKLAKSGGDSSTNYRQATGH</sequence>
<dbReference type="InterPro" id="IPR016181">
    <property type="entry name" value="Acyl_CoA_acyltransferase"/>
</dbReference>
<dbReference type="STRING" id="706587.Desti_0127"/>
<evidence type="ECO:0000313" key="3">
    <source>
        <dbReference type="Proteomes" id="UP000006055"/>
    </source>
</evidence>
<dbReference type="RefSeq" id="WP_014808034.1">
    <property type="nucleotide sequence ID" value="NC_018025.1"/>
</dbReference>
<feature type="domain" description="N-acetyltransferase" evidence="1">
    <location>
        <begin position="163"/>
        <end position="329"/>
    </location>
</feature>
<accession>I4BZY4</accession>
<protein>
    <submittedName>
        <fullName evidence="2">Acetyltransferase</fullName>
    </submittedName>
</protein>
<dbReference type="eggNOG" id="COG0456">
    <property type="taxonomic scope" value="Bacteria"/>
</dbReference>
<dbReference type="AlphaFoldDB" id="I4BZY4"/>
<dbReference type="PROSITE" id="PS51186">
    <property type="entry name" value="GNAT"/>
    <property type="match status" value="1"/>
</dbReference>
<reference evidence="3" key="1">
    <citation type="submission" date="2012-06" db="EMBL/GenBank/DDBJ databases">
        <title>Complete sequence of chromosome of Desulfomonile tiedjei DSM 6799.</title>
        <authorList>
            <person name="Lucas S."/>
            <person name="Copeland A."/>
            <person name="Lapidus A."/>
            <person name="Glavina del Rio T."/>
            <person name="Dalin E."/>
            <person name="Tice H."/>
            <person name="Bruce D."/>
            <person name="Goodwin L."/>
            <person name="Pitluck S."/>
            <person name="Peters L."/>
            <person name="Ovchinnikova G."/>
            <person name="Zeytun A."/>
            <person name="Lu M."/>
            <person name="Kyrpides N."/>
            <person name="Mavromatis K."/>
            <person name="Ivanova N."/>
            <person name="Brettin T."/>
            <person name="Detter J.C."/>
            <person name="Han C."/>
            <person name="Larimer F."/>
            <person name="Land M."/>
            <person name="Hauser L."/>
            <person name="Markowitz V."/>
            <person name="Cheng J.-F."/>
            <person name="Hugenholtz P."/>
            <person name="Woyke T."/>
            <person name="Wu D."/>
            <person name="Spring S."/>
            <person name="Schroeder M."/>
            <person name="Brambilla E."/>
            <person name="Klenk H.-P."/>
            <person name="Eisen J.A."/>
        </authorList>
    </citation>
    <scope>NUCLEOTIDE SEQUENCE [LARGE SCALE GENOMIC DNA]</scope>
    <source>
        <strain evidence="3">ATCC 49306 / DSM 6799 / DCB-1</strain>
    </source>
</reference>